<dbReference type="GeneID" id="24426325"/>
<name>A0A1N6LY87_BABMR</name>
<keyword evidence="3" id="KW-1185">Reference proteome</keyword>
<organism evidence="2 3">
    <name type="scientific">Babesia microti (strain RI)</name>
    <dbReference type="NCBI Taxonomy" id="1133968"/>
    <lineage>
        <taxon>Eukaryota</taxon>
        <taxon>Sar</taxon>
        <taxon>Alveolata</taxon>
        <taxon>Apicomplexa</taxon>
        <taxon>Aconoidasida</taxon>
        <taxon>Piroplasmida</taxon>
        <taxon>Babesiidae</taxon>
        <taxon>Babesia</taxon>
    </lineage>
</organism>
<dbReference type="EMBL" id="LN871599">
    <property type="protein sequence ID" value="SIO73814.1"/>
    <property type="molecule type" value="Genomic_DNA"/>
</dbReference>
<reference evidence="2 3" key="1">
    <citation type="journal article" date="2012" name="Nucleic Acids Res.">
        <title>Sequencing of the smallest Apicomplexan genome from the human pathogen Babesia microti.</title>
        <authorList>
            <person name="Cornillot E."/>
            <person name="Hadj-Kaddour K."/>
            <person name="Dassouli A."/>
            <person name="Noel B."/>
            <person name="Ranwez V."/>
            <person name="Vacherie B."/>
            <person name="Augagneur Y."/>
            <person name="Bres V."/>
            <person name="Duclos A."/>
            <person name="Randazzo S."/>
            <person name="Carcy B."/>
            <person name="Debierre-Grockiego F."/>
            <person name="Delbecq S."/>
            <person name="Moubri-Menage K."/>
            <person name="Shams-Eldin H."/>
            <person name="Usmani-Brown S."/>
            <person name="Bringaud F."/>
            <person name="Wincker P."/>
            <person name="Vivares C.P."/>
            <person name="Schwarz R.T."/>
            <person name="Schetters T.P."/>
            <person name="Krause P.J."/>
            <person name="Gorenflot A."/>
            <person name="Berry V."/>
            <person name="Barbe V."/>
            <person name="Ben Mamoun C."/>
        </authorList>
    </citation>
    <scope>NUCLEOTIDE SEQUENCE [LARGE SCALE GENOMIC DNA]</scope>
    <source>
        <strain evidence="2 3">RI</strain>
    </source>
</reference>
<dbReference type="Proteomes" id="UP000002899">
    <property type="component" value="Chromosome IV"/>
</dbReference>
<accession>A0A1N6LY87</accession>
<reference evidence="2 3" key="3">
    <citation type="journal article" date="2016" name="Sci. Rep.">
        <title>Genome-wide diversity and gene expression profiling of Babesia microti isolates identify polymorphic genes that mediate host-pathogen interactions.</title>
        <authorList>
            <person name="Silva J.C."/>
            <person name="Cornillot E."/>
            <person name="McCracken C."/>
            <person name="Usmani-Brown S."/>
            <person name="Dwivedi A."/>
            <person name="Ifeonu O.O."/>
            <person name="Crabtree J."/>
            <person name="Gotia H.T."/>
            <person name="Virji A.Z."/>
            <person name="Reynes C."/>
            <person name="Colinge J."/>
            <person name="Kumar V."/>
            <person name="Lawres L."/>
            <person name="Pazzi J.E."/>
            <person name="Pablo J.V."/>
            <person name="Hung C."/>
            <person name="Brancato J."/>
            <person name="Kumari P."/>
            <person name="Orvis J."/>
            <person name="Tretina K."/>
            <person name="Chibucos M."/>
            <person name="Ott S."/>
            <person name="Sadzewicz L."/>
            <person name="Sengamalay N."/>
            <person name="Shetty A.C."/>
            <person name="Su Q."/>
            <person name="Tallon L."/>
            <person name="Fraser C.M."/>
            <person name="Frutos R."/>
            <person name="Molina D.M."/>
            <person name="Krause P.J."/>
            <person name="Ben Mamoun C."/>
        </authorList>
    </citation>
    <scope>NUCLEOTIDE SEQUENCE [LARGE SCALE GENOMIC DNA]</scope>
    <source>
        <strain evidence="2 3">RI</strain>
    </source>
</reference>
<dbReference type="KEGG" id="bmic:BmR1_04g08470"/>
<proteinExistence type="predicted"/>
<evidence type="ECO:0000313" key="3">
    <source>
        <dbReference type="Proteomes" id="UP000002899"/>
    </source>
</evidence>
<feature type="domain" description="CERLI1-like PH" evidence="1">
    <location>
        <begin position="206"/>
        <end position="314"/>
    </location>
</feature>
<dbReference type="OrthoDB" id="359169at2759"/>
<dbReference type="VEuPathDB" id="PiroplasmaDB:BmR1_04g08470"/>
<dbReference type="RefSeq" id="XP_021337872.1">
    <property type="nucleotide sequence ID" value="XM_021482692.1"/>
</dbReference>
<evidence type="ECO:0000259" key="1">
    <source>
        <dbReference type="Pfam" id="PF23634"/>
    </source>
</evidence>
<reference evidence="2 3" key="2">
    <citation type="journal article" date="2013" name="PLoS ONE">
        <title>Whole genome mapping and re-organization of the nuclear and mitochondrial genomes of Babesia microti isolates.</title>
        <authorList>
            <person name="Cornillot E."/>
            <person name="Dassouli A."/>
            <person name="Garg A."/>
            <person name="Pachikara N."/>
            <person name="Randazzo S."/>
            <person name="Depoix D."/>
            <person name="Carcy B."/>
            <person name="Delbecq S."/>
            <person name="Frutos R."/>
            <person name="Silva J.C."/>
            <person name="Sutton R."/>
            <person name="Krause P.J."/>
            <person name="Mamoun C.B."/>
        </authorList>
    </citation>
    <scope>NUCLEOTIDE SEQUENCE [LARGE SCALE GENOMIC DNA]</scope>
    <source>
        <strain evidence="2 3">RI</strain>
    </source>
</reference>
<evidence type="ECO:0000313" key="2">
    <source>
        <dbReference type="EMBL" id="SIO73814.1"/>
    </source>
</evidence>
<dbReference type="InterPro" id="IPR056293">
    <property type="entry name" value="PH_CERLI1"/>
</dbReference>
<sequence length="362" mass="42044">MDTLSLGIIGCLGIGFGRYAFKNYRFPHISECGCIGKCYRMFGIHDHECFDITVEVIEVSQVRCKKKYIVEIESGRFHYKTSHNQEADGKVGFYEKINIHIRQCDTHITLKLYSKELLKDTLVGSLVIGVDELMRDQLPRRRMYTMEINDSSTSKIMLSFYKVGDVPDNISPLMMQALLECPNMDPRDVEYMSTIDQLRFFAKVITGPLKRMNLFGPTWTEYYFVPIELSQTKWEWRYWETRSNYLAKKKHIGAYSFLGVSTIVPDDSNKSHFYVKYHDKSGVYDLVFKRVDRNRDIWTQGLIEFITRQRELISKESLNAISDIGLNNEFIKNSIKIGRSNGNDNQVLGDIIADMSKEMIIS</sequence>
<protein>
    <recommendedName>
        <fullName evidence="1">CERLI1-like PH domain-containing protein</fullName>
    </recommendedName>
</protein>
<dbReference type="Pfam" id="PF23634">
    <property type="entry name" value="PH_CERLI1"/>
    <property type="match status" value="1"/>
</dbReference>
<dbReference type="AlphaFoldDB" id="A0A1N6LY87"/>